<sequence length="259" mass="28178">MTVSIAMAGKGGTGKTSIACLIIRYLLRHEGSPVLAVDADPAANLGLGLGLNFGNTIGSILAEYNENKLAIPAGLSKDAFLNSKLNESIIESQGIDLITMGRGEGSGCYCFPNNVLKSFIDRLLPNYKFMVMDNEAGLEHLSRGTTESIDHLVIVSNHSVKGARTVGTIIQLISELKLDIKRRWVVLNQSPDKVDPLVEAEFARLGVSLDARIPEDRLILEYDWNQRSLLDIPEGALSVTAVDKMMKLILSKRSSEVRA</sequence>
<dbReference type="PIRSF" id="PIRSF005647">
    <property type="entry name" value="CooC"/>
    <property type="match status" value="1"/>
</dbReference>
<evidence type="ECO:0000313" key="3">
    <source>
        <dbReference type="Proteomes" id="UP000235653"/>
    </source>
</evidence>
<dbReference type="GO" id="GO:0005524">
    <property type="term" value="F:ATP binding"/>
    <property type="evidence" value="ECO:0007669"/>
    <property type="project" value="TreeGrafter"/>
</dbReference>
<dbReference type="InterPro" id="IPR027417">
    <property type="entry name" value="P-loop_NTPase"/>
</dbReference>
<evidence type="ECO:0000313" key="2">
    <source>
        <dbReference type="EMBL" id="PPD58932.1"/>
    </source>
</evidence>
<dbReference type="InterPro" id="IPR014433">
    <property type="entry name" value="CooC"/>
</dbReference>
<accession>A0A2P5P9F8</accession>
<dbReference type="Pfam" id="PF13614">
    <property type="entry name" value="AAA_31"/>
    <property type="match status" value="1"/>
</dbReference>
<name>A0A2P5P9F8_9CHLR</name>
<dbReference type="EMBL" id="JQAN02000006">
    <property type="protein sequence ID" value="PPD58932.1"/>
    <property type="molecule type" value="Genomic_DNA"/>
</dbReference>
<organism evidence="2 3">
    <name type="scientific">Dehalogenimonas etheniformans</name>
    <dbReference type="NCBI Taxonomy" id="1536648"/>
    <lineage>
        <taxon>Bacteria</taxon>
        <taxon>Bacillati</taxon>
        <taxon>Chloroflexota</taxon>
        <taxon>Dehalococcoidia</taxon>
        <taxon>Dehalococcoidales</taxon>
        <taxon>Dehalococcoidaceae</taxon>
        <taxon>Dehalogenimonas</taxon>
    </lineage>
</organism>
<dbReference type="InterPro" id="IPR025669">
    <property type="entry name" value="AAA_dom"/>
</dbReference>
<dbReference type="RefSeq" id="WP_102330417.1">
    <property type="nucleotide sequence ID" value="NZ_CP058566.2"/>
</dbReference>
<reference evidence="2 3" key="1">
    <citation type="journal article" date="2017" name="ISME J.">
        <title>Grape pomace compost harbors organohalide-respiring Dehalogenimonas species with novel reductive dehalogenase genes.</title>
        <authorList>
            <person name="Yang Y."/>
            <person name="Higgins S.A."/>
            <person name="Yan J."/>
            <person name="Simsir B."/>
            <person name="Chourey K."/>
            <person name="Iyer R."/>
            <person name="Hettich R.L."/>
            <person name="Baldwin B."/>
            <person name="Ogles D.M."/>
            <person name="Loffler F.E."/>
        </authorList>
    </citation>
    <scope>NUCLEOTIDE SEQUENCE [LARGE SCALE GENOMIC DNA]</scope>
    <source>
        <strain evidence="2 3">GP</strain>
    </source>
</reference>
<dbReference type="Gene3D" id="3.40.50.300">
    <property type="entry name" value="P-loop containing nucleotide triphosphate hydrolases"/>
    <property type="match status" value="1"/>
</dbReference>
<dbReference type="OrthoDB" id="9779073at2"/>
<feature type="domain" description="AAA" evidence="1">
    <location>
        <begin position="8"/>
        <end position="180"/>
    </location>
</feature>
<dbReference type="PANTHER" id="PTHR43384:SF7">
    <property type="entry name" value="CARBON-MONOXIDE DEHYDROGENASE ACCESSORY PROTEIN"/>
    <property type="match status" value="1"/>
</dbReference>
<protein>
    <submittedName>
        <fullName evidence="2">Carbon monoxide dehydrogenase</fullName>
    </submittedName>
</protein>
<dbReference type="InterPro" id="IPR050625">
    <property type="entry name" value="ParA/MinD_ATPase"/>
</dbReference>
<comment type="caution">
    <text evidence="2">The sequence shown here is derived from an EMBL/GenBank/DDBJ whole genome shotgun (WGS) entry which is preliminary data.</text>
</comment>
<keyword evidence="3" id="KW-1185">Reference proteome</keyword>
<proteinExistence type="predicted"/>
<dbReference type="Proteomes" id="UP000235653">
    <property type="component" value="Unassembled WGS sequence"/>
</dbReference>
<dbReference type="GO" id="GO:0051782">
    <property type="term" value="P:negative regulation of cell division"/>
    <property type="evidence" value="ECO:0007669"/>
    <property type="project" value="TreeGrafter"/>
</dbReference>
<gene>
    <name evidence="2" type="ORF">JP09_003445</name>
</gene>
<evidence type="ECO:0000259" key="1">
    <source>
        <dbReference type="Pfam" id="PF13614"/>
    </source>
</evidence>
<dbReference type="GO" id="GO:0009898">
    <property type="term" value="C:cytoplasmic side of plasma membrane"/>
    <property type="evidence" value="ECO:0007669"/>
    <property type="project" value="TreeGrafter"/>
</dbReference>
<dbReference type="GO" id="GO:0005829">
    <property type="term" value="C:cytosol"/>
    <property type="evidence" value="ECO:0007669"/>
    <property type="project" value="TreeGrafter"/>
</dbReference>
<dbReference type="PANTHER" id="PTHR43384">
    <property type="entry name" value="SEPTUM SITE-DETERMINING PROTEIN MIND HOMOLOG, CHLOROPLASTIC-RELATED"/>
    <property type="match status" value="1"/>
</dbReference>
<dbReference type="SUPFAM" id="SSF52540">
    <property type="entry name" value="P-loop containing nucleoside triphosphate hydrolases"/>
    <property type="match status" value="1"/>
</dbReference>
<dbReference type="AlphaFoldDB" id="A0A2P5P9F8"/>
<dbReference type="GO" id="GO:0016887">
    <property type="term" value="F:ATP hydrolysis activity"/>
    <property type="evidence" value="ECO:0007669"/>
    <property type="project" value="TreeGrafter"/>
</dbReference>